<sequence length="733" mass="81941" precursor="true">MVSNIFRYAAAAGAIISFAGPAIAQDSALSLPQSQRVYLNAERLIQDNDNEQVIYEGNVLARFGNRMLRADRVIYDQKNRIVRAQGNVEIIDENGQSRYADEIQVDENLKDGYALNFSSRLDGGAVATASAVIHDEEKGNTLEQMAYTACPVCVEPGTEPTWSIKAKRAVQDKQSQMISYQHAFLNIKGVPVMYVPYFAHPDPSSERRSGLLPPDLGISSKTGVFYEQPYYWTISPSSELTFSPTFYERVNPLLGLEYKKRFWSGYVAAKGAFTYDSNFDGDGVKFGDETWHSHLYGEGLFNINKDWKWGFGTEVQSDDLYDRRYDIDGQNQIRGIYANQSRSLLTQLFAQGQTESMYTEVGILRFQGLEERTDPARTPLIAPTLFAEKNFGLGSWRDLNLGNISVAASTAVIERDLGVSSRRATVDSNWRMRNIVGPGLVVEPFAQVRGDIYDIEDTDGVYEEKSTSRTLALAGTQVSYPLTRRAGLFDVVIEPTAMAAWGTDNANNGGIPNQDAVRFEADESTLFRPNAASNYDLWEGGSRYSVGFNAAARWGQNNSINGIFGRRWQETADPAFDELTNLKGADSDYVAGAALKLGKTLNLSTRFRMDNDTFDLKRIDARATVDYWRLKNTIQYFRLDETLSNSGGEEGFSSYGTFRLTKNIGLVAGIDRNIADESNTRQVYGLSFQDDCSFFELTYERNQTLDRTIGPSESINFRFTLKSLGNMGSNEFD</sequence>
<dbReference type="EMBL" id="JBHTBR010000002">
    <property type="protein sequence ID" value="MFC7290200.1"/>
    <property type="molecule type" value="Genomic_DNA"/>
</dbReference>
<evidence type="ECO:0000259" key="6">
    <source>
        <dbReference type="Pfam" id="PF04453"/>
    </source>
</evidence>
<keyword evidence="2 4" id="KW-0472">Membrane</keyword>
<feature type="signal peptide" evidence="4">
    <location>
        <begin position="1"/>
        <end position="24"/>
    </location>
</feature>
<keyword evidence="3 4" id="KW-0998">Cell outer membrane</keyword>
<evidence type="ECO:0000313" key="8">
    <source>
        <dbReference type="Proteomes" id="UP001596492"/>
    </source>
</evidence>
<feature type="chain" id="PRO_5044901660" description="LPS-assembly protein LptD" evidence="4">
    <location>
        <begin position="25"/>
        <end position="733"/>
    </location>
</feature>
<dbReference type="HAMAP" id="MF_01411">
    <property type="entry name" value="LPS_assembly_LptD"/>
    <property type="match status" value="1"/>
</dbReference>
<dbReference type="InterPro" id="IPR005653">
    <property type="entry name" value="OstA-like_N"/>
</dbReference>
<evidence type="ECO:0000313" key="7">
    <source>
        <dbReference type="EMBL" id="MFC7290200.1"/>
    </source>
</evidence>
<name>A0ABW2IGH8_9PROT</name>
<keyword evidence="8" id="KW-1185">Reference proteome</keyword>
<comment type="function">
    <text evidence="4">Involved in the assembly of lipopolysaccharide (LPS) at the surface of the outer membrane.</text>
</comment>
<proteinExistence type="inferred from homology"/>
<dbReference type="Proteomes" id="UP001596492">
    <property type="component" value="Unassembled WGS sequence"/>
</dbReference>
<comment type="caution">
    <text evidence="4">Lacks conserved residue(s) required for the propagation of feature annotation.</text>
</comment>
<keyword evidence="1 4" id="KW-0732">Signal</keyword>
<evidence type="ECO:0000256" key="2">
    <source>
        <dbReference type="ARBA" id="ARBA00023136"/>
    </source>
</evidence>
<dbReference type="InterPro" id="IPR007543">
    <property type="entry name" value="LptD_C"/>
</dbReference>
<dbReference type="RefSeq" id="WP_382164891.1">
    <property type="nucleotide sequence ID" value="NZ_JBHTBR010000002.1"/>
</dbReference>
<comment type="subcellular location">
    <subcellularLocation>
        <location evidence="4">Cell outer membrane</location>
    </subcellularLocation>
</comment>
<dbReference type="PANTHER" id="PTHR30189:SF1">
    <property type="entry name" value="LPS-ASSEMBLY PROTEIN LPTD"/>
    <property type="match status" value="1"/>
</dbReference>
<evidence type="ECO:0000256" key="3">
    <source>
        <dbReference type="ARBA" id="ARBA00023237"/>
    </source>
</evidence>
<comment type="subunit">
    <text evidence="4">Component of the lipopolysaccharide transport and assembly complex.</text>
</comment>
<organism evidence="7 8">
    <name type="scientific">Hirschia litorea</name>
    <dbReference type="NCBI Taxonomy" id="1199156"/>
    <lineage>
        <taxon>Bacteria</taxon>
        <taxon>Pseudomonadati</taxon>
        <taxon>Pseudomonadota</taxon>
        <taxon>Alphaproteobacteria</taxon>
        <taxon>Hyphomonadales</taxon>
        <taxon>Hyphomonadaceae</taxon>
        <taxon>Hirschia</taxon>
    </lineage>
</organism>
<accession>A0ABW2IGH8</accession>
<evidence type="ECO:0000256" key="1">
    <source>
        <dbReference type="ARBA" id="ARBA00022729"/>
    </source>
</evidence>
<dbReference type="PANTHER" id="PTHR30189">
    <property type="entry name" value="LPS-ASSEMBLY PROTEIN"/>
    <property type="match status" value="1"/>
</dbReference>
<gene>
    <name evidence="4" type="primary">lptD</name>
    <name evidence="7" type="ORF">ACFQS8_01100</name>
</gene>
<reference evidence="8" key="1">
    <citation type="journal article" date="2019" name="Int. J. Syst. Evol. Microbiol.">
        <title>The Global Catalogue of Microorganisms (GCM) 10K type strain sequencing project: providing services to taxonomists for standard genome sequencing and annotation.</title>
        <authorList>
            <consortium name="The Broad Institute Genomics Platform"/>
            <consortium name="The Broad Institute Genome Sequencing Center for Infectious Disease"/>
            <person name="Wu L."/>
            <person name="Ma J."/>
        </authorList>
    </citation>
    <scope>NUCLEOTIDE SEQUENCE [LARGE SCALE GENOMIC DNA]</scope>
    <source>
        <strain evidence="8">CCUG 51308</strain>
    </source>
</reference>
<dbReference type="InterPro" id="IPR020889">
    <property type="entry name" value="LipoPS_assembly_LptD"/>
</dbReference>
<dbReference type="InterPro" id="IPR050218">
    <property type="entry name" value="LptD"/>
</dbReference>
<feature type="domain" description="Organic solvent tolerance-like N-terminal" evidence="5">
    <location>
        <begin position="40"/>
        <end position="119"/>
    </location>
</feature>
<protein>
    <recommendedName>
        <fullName evidence="4">LPS-assembly protein LptD</fullName>
    </recommendedName>
</protein>
<feature type="domain" description="LptD C-terminal" evidence="6">
    <location>
        <begin position="296"/>
        <end position="644"/>
    </location>
</feature>
<dbReference type="Pfam" id="PF04453">
    <property type="entry name" value="LptD"/>
    <property type="match status" value="1"/>
</dbReference>
<evidence type="ECO:0000259" key="5">
    <source>
        <dbReference type="Pfam" id="PF03968"/>
    </source>
</evidence>
<comment type="caution">
    <text evidence="7">The sequence shown here is derived from an EMBL/GenBank/DDBJ whole genome shotgun (WGS) entry which is preliminary data.</text>
</comment>
<dbReference type="Gene3D" id="2.60.450.10">
    <property type="entry name" value="Lipopolysaccharide (LPS) transport protein A like domain"/>
    <property type="match status" value="1"/>
</dbReference>
<dbReference type="Pfam" id="PF03968">
    <property type="entry name" value="LptD_N"/>
    <property type="match status" value="1"/>
</dbReference>
<comment type="similarity">
    <text evidence="4">Belongs to the LptD family.</text>
</comment>
<evidence type="ECO:0000256" key="4">
    <source>
        <dbReference type="HAMAP-Rule" id="MF_01411"/>
    </source>
</evidence>